<protein>
    <submittedName>
        <fullName evidence="3">TolC family protein</fullName>
    </submittedName>
</protein>
<dbReference type="RefSeq" id="WP_379662900.1">
    <property type="nucleotide sequence ID" value="NZ_JBHUDG010000017.1"/>
</dbReference>
<dbReference type="EMBL" id="JBHUDG010000017">
    <property type="protein sequence ID" value="MFD1630523.1"/>
    <property type="molecule type" value="Genomic_DNA"/>
</dbReference>
<keyword evidence="4" id="KW-1185">Reference proteome</keyword>
<dbReference type="PANTHER" id="PTHR30203:SF23">
    <property type="entry name" value="OUTER MEMBRANE EFFLUX PROTEIN"/>
    <property type="match status" value="1"/>
</dbReference>
<sequence>MSVRLRRILFAAFFSIPVLAFSQQVDTLKLSLQEAEKIFLQNNLPLIIEKLNINQADARILQAKVWPNPQFTLEEVQLFVDGTTEEIPPLFGNFWRDRNVAAQLEQLVYTAGKRRKTIALEMRNKDLAETAFTDLLQALKTEFRQNMAELLYLQKVQGGYDFQLAEVNKLLKVQELQLKQGNISQVELYRLKALQISLQGEVNGLHEDITEKQMELKTLMFLEPKTYLVVADENIEESVQKLKQYNLQELITLSDNNAGLKATRDQIKISEAQLAIEKANKVPDLNLKVSYDRQGSVMRNFVGLGVSLDLPLFDRNKGNIKEAQFELEKSVLTEKQKVSELNNTVFKKWTDLNKSIQLYEKIDKDYLDKLEGMSQSITKSFQQHHLSLLEFLDFFESFRESKEKYYESLKNIILKKEDLNYLIGGEL</sequence>
<comment type="similarity">
    <text evidence="1">Belongs to the outer membrane factor (OMF) (TC 1.B.17) family.</text>
</comment>
<dbReference type="Proteomes" id="UP001597118">
    <property type="component" value="Unassembled WGS sequence"/>
</dbReference>
<evidence type="ECO:0000256" key="1">
    <source>
        <dbReference type="ARBA" id="ARBA00007613"/>
    </source>
</evidence>
<dbReference type="InterPro" id="IPR010131">
    <property type="entry name" value="MdtP/NodT-like"/>
</dbReference>
<dbReference type="SUPFAM" id="SSF56954">
    <property type="entry name" value="Outer membrane efflux proteins (OEP)"/>
    <property type="match status" value="1"/>
</dbReference>
<feature type="chain" id="PRO_5045733090" evidence="2">
    <location>
        <begin position="21"/>
        <end position="427"/>
    </location>
</feature>
<name>A0ABW4ICS2_9SPHI</name>
<evidence type="ECO:0000313" key="3">
    <source>
        <dbReference type="EMBL" id="MFD1630523.1"/>
    </source>
</evidence>
<dbReference type="Gene3D" id="1.20.1600.10">
    <property type="entry name" value="Outer membrane efflux proteins (OEP)"/>
    <property type="match status" value="1"/>
</dbReference>
<proteinExistence type="inferred from homology"/>
<dbReference type="Pfam" id="PF02321">
    <property type="entry name" value="OEP"/>
    <property type="match status" value="1"/>
</dbReference>
<dbReference type="PANTHER" id="PTHR30203">
    <property type="entry name" value="OUTER MEMBRANE CATION EFFLUX PROTEIN"/>
    <property type="match status" value="1"/>
</dbReference>
<reference evidence="4" key="1">
    <citation type="journal article" date="2019" name="Int. J. Syst. Evol. Microbiol.">
        <title>The Global Catalogue of Microorganisms (GCM) 10K type strain sequencing project: providing services to taxonomists for standard genome sequencing and annotation.</title>
        <authorList>
            <consortium name="The Broad Institute Genomics Platform"/>
            <consortium name="The Broad Institute Genome Sequencing Center for Infectious Disease"/>
            <person name="Wu L."/>
            <person name="Ma J."/>
        </authorList>
    </citation>
    <scope>NUCLEOTIDE SEQUENCE [LARGE SCALE GENOMIC DNA]</scope>
    <source>
        <strain evidence="4">CCUG 53762</strain>
    </source>
</reference>
<accession>A0ABW4ICS2</accession>
<comment type="caution">
    <text evidence="3">The sequence shown here is derived from an EMBL/GenBank/DDBJ whole genome shotgun (WGS) entry which is preliminary data.</text>
</comment>
<evidence type="ECO:0000313" key="4">
    <source>
        <dbReference type="Proteomes" id="UP001597118"/>
    </source>
</evidence>
<evidence type="ECO:0000256" key="2">
    <source>
        <dbReference type="SAM" id="SignalP"/>
    </source>
</evidence>
<dbReference type="InterPro" id="IPR003423">
    <property type="entry name" value="OMP_efflux"/>
</dbReference>
<keyword evidence="2" id="KW-0732">Signal</keyword>
<feature type="signal peptide" evidence="2">
    <location>
        <begin position="1"/>
        <end position="20"/>
    </location>
</feature>
<gene>
    <name evidence="3" type="ORF">ACFSAH_11580</name>
</gene>
<organism evidence="3 4">
    <name type="scientific">Pseudopedobacter beijingensis</name>
    <dbReference type="NCBI Taxonomy" id="1207056"/>
    <lineage>
        <taxon>Bacteria</taxon>
        <taxon>Pseudomonadati</taxon>
        <taxon>Bacteroidota</taxon>
        <taxon>Sphingobacteriia</taxon>
        <taxon>Sphingobacteriales</taxon>
        <taxon>Sphingobacteriaceae</taxon>
        <taxon>Pseudopedobacter</taxon>
    </lineage>
</organism>